<evidence type="ECO:0000259" key="2">
    <source>
        <dbReference type="PROSITE" id="PS50994"/>
    </source>
</evidence>
<evidence type="ECO:0000256" key="1">
    <source>
        <dbReference type="SAM" id="MobiDB-lite"/>
    </source>
</evidence>
<sequence>MAGDKDGDKSSSSGPTETKYHHLHPVYSVTNIQNKVRTLDGEKVTFASWTKLFKLQVKGFKVAEHIDGTLPPPETDPEYEQWMVVDAIVLQWIYGTISDQLLKRIIKTDDTALQAWNKIRAIFLNNKSSRAATLEHQFSNLTLSACSSFDAYCEKLKEIADQLEDIEEPVSESRLVLQLVRGLPSEYNVAAAMINQAPTSWDEARNKIQLEQDRLQAQSKANPTQTALTTPSQQPQQHQNPPSNTQHHNHNNPYPYQQQSTNQYRGRGRGRNNRGGGRGYRGRGNQSNGWNNGQNNGWNGGNNNGWNGQNNGWNGAQQNWNGQQQQNWNGPHQNWNGPPPCPHPAQQNWTSPWTNKNANGPPPGFANQPPQANYAGFDIGPNPMCPTELGTALQSMQLNNSDPNWYMDTGASSHLTANPGKVQIPSPSSFNANILVGNGQQLKISGSGNSTYTTPAKTIHLNNILIAPQVIKDLIAVRKFTRENIVSIEFDPYGFTLKDLTTGMVLSRHDSTGDLYPFTAPTTPSVNLMITSTTSNWHNRLGHPGQNILHLLSSRSFILCNKDNSNVCHSCQISNSKRLPFIDSNSVTIAPFDIIHCDLWTSPVTSNSGYKYYMVLIDNFTNYVWIYPLKFKSETFTNFAKFHKFIRTQFNRHIKTFQCDLGGEFDNHEFRNFASTHGLVFRFSCPQTSPQNGRAERMIRRLNDIVRPLLMHASLPPEFWVEAVHTATYLHNILPTKRLNFFTPTYALYHRHPTYDHLRVFGCACYPNLSATITNKLQPRSTRCIFLGYPSDFRGYRCFDLVTGRVYISRHVVFDESTFPSAESNSPHPYTFLDDDIIHHPVAFPPPPNPPTPSTEPPTPSPTHASPPPPTAAHSQPPPSPPPTTNHHSMQTRAKSGVHKPNIKYNLHTNTSTQTISPIPTSYQKALSDPNWKLAMIDEFKALKETGTWELVP</sequence>
<protein>
    <recommendedName>
        <fullName evidence="2">Integrase catalytic domain-containing protein</fullName>
    </recommendedName>
</protein>
<proteinExistence type="predicted"/>
<dbReference type="Pfam" id="PF00665">
    <property type="entry name" value="rve"/>
    <property type="match status" value="1"/>
</dbReference>
<feature type="compositionally biased region" description="Low complexity" evidence="1">
    <location>
        <begin position="304"/>
        <end position="336"/>
    </location>
</feature>
<feature type="compositionally biased region" description="Polar residues" evidence="1">
    <location>
        <begin position="215"/>
        <end position="228"/>
    </location>
</feature>
<feature type="region of interest" description="Disordered" evidence="1">
    <location>
        <begin position="841"/>
        <end position="896"/>
    </location>
</feature>
<gene>
    <name evidence="3" type="ORF">QVD17_08299</name>
</gene>
<dbReference type="Proteomes" id="UP001229421">
    <property type="component" value="Unassembled WGS sequence"/>
</dbReference>
<dbReference type="SUPFAM" id="SSF53098">
    <property type="entry name" value="Ribonuclease H-like"/>
    <property type="match status" value="1"/>
</dbReference>
<dbReference type="InterPro" id="IPR001584">
    <property type="entry name" value="Integrase_cat-core"/>
</dbReference>
<dbReference type="Pfam" id="PF22936">
    <property type="entry name" value="Pol_BBD"/>
    <property type="match status" value="1"/>
</dbReference>
<feature type="compositionally biased region" description="Low complexity" evidence="1">
    <location>
        <begin position="283"/>
        <end position="297"/>
    </location>
</feature>
<dbReference type="PANTHER" id="PTHR47481:SF40">
    <property type="entry name" value="RETROTRANSPOSON GAG DOMAIN-CONTAINING PROTEIN"/>
    <property type="match status" value="1"/>
</dbReference>
<dbReference type="Pfam" id="PF25597">
    <property type="entry name" value="SH3_retrovirus"/>
    <property type="match status" value="1"/>
</dbReference>
<dbReference type="Pfam" id="PF14223">
    <property type="entry name" value="Retrotran_gag_2"/>
    <property type="match status" value="1"/>
</dbReference>
<feature type="compositionally biased region" description="Polar residues" evidence="1">
    <location>
        <begin position="254"/>
        <end position="263"/>
    </location>
</feature>
<feature type="compositionally biased region" description="Low complexity" evidence="1">
    <location>
        <begin position="229"/>
        <end position="246"/>
    </location>
</feature>
<dbReference type="InterPro" id="IPR012337">
    <property type="entry name" value="RNaseH-like_sf"/>
</dbReference>
<feature type="compositionally biased region" description="Pro residues" evidence="1">
    <location>
        <begin position="843"/>
        <end position="884"/>
    </location>
</feature>
<evidence type="ECO:0000313" key="4">
    <source>
        <dbReference type="Proteomes" id="UP001229421"/>
    </source>
</evidence>
<feature type="region of interest" description="Disordered" evidence="1">
    <location>
        <begin position="1"/>
        <end position="20"/>
    </location>
</feature>
<dbReference type="PANTHER" id="PTHR47481">
    <property type="match status" value="1"/>
</dbReference>
<dbReference type="GO" id="GO:0003676">
    <property type="term" value="F:nucleic acid binding"/>
    <property type="evidence" value="ECO:0007669"/>
    <property type="project" value="InterPro"/>
</dbReference>
<dbReference type="InterPro" id="IPR057670">
    <property type="entry name" value="SH3_retrovirus"/>
</dbReference>
<dbReference type="Pfam" id="PF13976">
    <property type="entry name" value="gag_pre-integrs"/>
    <property type="match status" value="1"/>
</dbReference>
<evidence type="ECO:0000313" key="3">
    <source>
        <dbReference type="EMBL" id="KAK1431722.1"/>
    </source>
</evidence>
<dbReference type="Gene3D" id="3.30.420.10">
    <property type="entry name" value="Ribonuclease H-like superfamily/Ribonuclease H"/>
    <property type="match status" value="1"/>
</dbReference>
<organism evidence="3 4">
    <name type="scientific">Tagetes erecta</name>
    <name type="common">African marigold</name>
    <dbReference type="NCBI Taxonomy" id="13708"/>
    <lineage>
        <taxon>Eukaryota</taxon>
        <taxon>Viridiplantae</taxon>
        <taxon>Streptophyta</taxon>
        <taxon>Embryophyta</taxon>
        <taxon>Tracheophyta</taxon>
        <taxon>Spermatophyta</taxon>
        <taxon>Magnoliopsida</taxon>
        <taxon>eudicotyledons</taxon>
        <taxon>Gunneridae</taxon>
        <taxon>Pentapetalae</taxon>
        <taxon>asterids</taxon>
        <taxon>campanulids</taxon>
        <taxon>Asterales</taxon>
        <taxon>Asteraceae</taxon>
        <taxon>Asteroideae</taxon>
        <taxon>Heliantheae alliance</taxon>
        <taxon>Tageteae</taxon>
        <taxon>Tagetes</taxon>
    </lineage>
</organism>
<feature type="domain" description="Integrase catalytic" evidence="2">
    <location>
        <begin position="587"/>
        <end position="752"/>
    </location>
</feature>
<feature type="region of interest" description="Disordered" evidence="1">
    <location>
        <begin position="215"/>
        <end position="374"/>
    </location>
</feature>
<reference evidence="3" key="1">
    <citation type="journal article" date="2023" name="bioRxiv">
        <title>Improved chromosome-level genome assembly for marigold (Tagetes erecta).</title>
        <authorList>
            <person name="Jiang F."/>
            <person name="Yuan L."/>
            <person name="Wang S."/>
            <person name="Wang H."/>
            <person name="Xu D."/>
            <person name="Wang A."/>
            <person name="Fan W."/>
        </authorList>
    </citation>
    <scope>NUCLEOTIDE SEQUENCE</scope>
    <source>
        <strain evidence="3">WSJ</strain>
        <tissue evidence="3">Leaf</tissue>
    </source>
</reference>
<feature type="compositionally biased region" description="Polar residues" evidence="1">
    <location>
        <begin position="345"/>
        <end position="358"/>
    </location>
</feature>
<keyword evidence="4" id="KW-1185">Reference proteome</keyword>
<dbReference type="InterPro" id="IPR054722">
    <property type="entry name" value="PolX-like_BBD"/>
</dbReference>
<dbReference type="AlphaFoldDB" id="A0AAD8KYY8"/>
<dbReference type="EMBL" id="JAUHHV010000002">
    <property type="protein sequence ID" value="KAK1431722.1"/>
    <property type="molecule type" value="Genomic_DNA"/>
</dbReference>
<accession>A0AAD8KYY8</accession>
<dbReference type="GO" id="GO:0015074">
    <property type="term" value="P:DNA integration"/>
    <property type="evidence" value="ECO:0007669"/>
    <property type="project" value="InterPro"/>
</dbReference>
<dbReference type="PROSITE" id="PS50994">
    <property type="entry name" value="INTEGRASE"/>
    <property type="match status" value="1"/>
</dbReference>
<dbReference type="InterPro" id="IPR025724">
    <property type="entry name" value="GAG-pre-integrase_dom"/>
</dbReference>
<name>A0AAD8KYY8_TARER</name>
<comment type="caution">
    <text evidence="3">The sequence shown here is derived from an EMBL/GenBank/DDBJ whole genome shotgun (WGS) entry which is preliminary data.</text>
</comment>
<dbReference type="InterPro" id="IPR036397">
    <property type="entry name" value="RNaseH_sf"/>
</dbReference>